<dbReference type="AlphaFoldDB" id="A0A2N3WPV6"/>
<proteinExistence type="predicted"/>
<keyword evidence="2" id="KW-1185">Reference proteome</keyword>
<evidence type="ECO:0000313" key="2">
    <source>
        <dbReference type="Proteomes" id="UP000233750"/>
    </source>
</evidence>
<dbReference type="EMBL" id="PJMY01000003">
    <property type="protein sequence ID" value="PKV95907.1"/>
    <property type="molecule type" value="Genomic_DNA"/>
</dbReference>
<reference evidence="1 2" key="1">
    <citation type="submission" date="2017-12" db="EMBL/GenBank/DDBJ databases">
        <title>Sequencing the genomes of 1000 Actinobacteria strains.</title>
        <authorList>
            <person name="Klenk H.-P."/>
        </authorList>
    </citation>
    <scope>NUCLEOTIDE SEQUENCE [LARGE SCALE GENOMIC DNA]</scope>
    <source>
        <strain evidence="1 2">DSM 45165</strain>
    </source>
</reference>
<dbReference type="RefSeq" id="WP_143271463.1">
    <property type="nucleotide sequence ID" value="NZ_PJMY01000003.1"/>
</dbReference>
<evidence type="ECO:0000313" key="1">
    <source>
        <dbReference type="EMBL" id="PKV95907.1"/>
    </source>
</evidence>
<protein>
    <submittedName>
        <fullName evidence="1">Uncharacterized protein</fullName>
    </submittedName>
</protein>
<dbReference type="OrthoDB" id="9975521at2"/>
<comment type="caution">
    <text evidence="1">The sequence shown here is derived from an EMBL/GenBank/DDBJ whole genome shotgun (WGS) entry which is preliminary data.</text>
</comment>
<organism evidence="1 2">
    <name type="scientific">Amycolatopsis echigonensis</name>
    <dbReference type="NCBI Taxonomy" id="2576905"/>
    <lineage>
        <taxon>Bacteria</taxon>
        <taxon>Bacillati</taxon>
        <taxon>Actinomycetota</taxon>
        <taxon>Actinomycetes</taxon>
        <taxon>Pseudonocardiales</taxon>
        <taxon>Pseudonocardiaceae</taxon>
        <taxon>Amycolatopsis</taxon>
    </lineage>
</organism>
<sequence>MSEIVELLDYVVQRGSVTAKPGAVGTKSGFGSRPPIDLDALDLRDRLTAAETWARWDLDDATEAAMARIERPAHVPLGLCPECDTPVWCEFDRVAAQCPLCGGWLNRADSVAAAREYVEQTWLTAAEIEEETRTWGSPVKAARVRQWRRRGRIEADEDSRYRLADVLAVLDEIDRHLSAA</sequence>
<gene>
    <name evidence="1" type="ORF">ATK30_6840</name>
</gene>
<accession>A0A2N3WPV6</accession>
<name>A0A2N3WPV6_9PSEU</name>
<dbReference type="Proteomes" id="UP000233750">
    <property type="component" value="Unassembled WGS sequence"/>
</dbReference>